<reference evidence="1" key="1">
    <citation type="journal article" date="2015" name="Nature">
        <title>Complex archaea that bridge the gap between prokaryotes and eukaryotes.</title>
        <authorList>
            <person name="Spang A."/>
            <person name="Saw J.H."/>
            <person name="Jorgensen S.L."/>
            <person name="Zaremba-Niedzwiedzka K."/>
            <person name="Martijn J."/>
            <person name="Lind A.E."/>
            <person name="van Eijk R."/>
            <person name="Schleper C."/>
            <person name="Guy L."/>
            <person name="Ettema T.J."/>
        </authorList>
    </citation>
    <scope>NUCLEOTIDE SEQUENCE</scope>
</reference>
<accession>A0A0F9GDA1</accession>
<protein>
    <submittedName>
        <fullName evidence="1">Uncharacterized protein</fullName>
    </submittedName>
</protein>
<proteinExistence type="predicted"/>
<comment type="caution">
    <text evidence="1">The sequence shown here is derived from an EMBL/GenBank/DDBJ whole genome shotgun (WGS) entry which is preliminary data.</text>
</comment>
<dbReference type="AlphaFoldDB" id="A0A0F9GDA1"/>
<sequence>MLVEYLAKELHEAGREAVERKKTVVASLGLKTPNKFLEWDDLTEEQKDGRRFIARRLLHIFKISLKKAQ</sequence>
<gene>
    <name evidence="1" type="ORF">LCGC14_1841440</name>
</gene>
<dbReference type="EMBL" id="LAZR01018350">
    <property type="protein sequence ID" value="KKL96743.1"/>
    <property type="molecule type" value="Genomic_DNA"/>
</dbReference>
<name>A0A0F9GDA1_9ZZZZ</name>
<organism evidence="1">
    <name type="scientific">marine sediment metagenome</name>
    <dbReference type="NCBI Taxonomy" id="412755"/>
    <lineage>
        <taxon>unclassified sequences</taxon>
        <taxon>metagenomes</taxon>
        <taxon>ecological metagenomes</taxon>
    </lineage>
</organism>
<evidence type="ECO:0000313" key="1">
    <source>
        <dbReference type="EMBL" id="KKL96743.1"/>
    </source>
</evidence>